<comment type="caution">
    <text evidence="1">The sequence shown here is derived from an EMBL/GenBank/DDBJ whole genome shotgun (WGS) entry which is preliminary data.</text>
</comment>
<sequence>MKGGKNLMAITGNKFEVWHSITKDKRSLYETKDKKLTDDSIIRIAEKEYDCILTKKDIEQMSNNFGLYLQKYKMIL</sequence>
<protein>
    <submittedName>
        <fullName evidence="1">Uncharacterized protein</fullName>
    </submittedName>
</protein>
<dbReference type="AlphaFoldDB" id="X1VBE3"/>
<dbReference type="EMBL" id="BARW01025974">
    <property type="protein sequence ID" value="GAJ14332.1"/>
    <property type="molecule type" value="Genomic_DNA"/>
</dbReference>
<organism evidence="1">
    <name type="scientific">marine sediment metagenome</name>
    <dbReference type="NCBI Taxonomy" id="412755"/>
    <lineage>
        <taxon>unclassified sequences</taxon>
        <taxon>metagenomes</taxon>
        <taxon>ecological metagenomes</taxon>
    </lineage>
</organism>
<proteinExistence type="predicted"/>
<gene>
    <name evidence="1" type="ORF">S12H4_42444</name>
</gene>
<evidence type="ECO:0000313" key="1">
    <source>
        <dbReference type="EMBL" id="GAJ14332.1"/>
    </source>
</evidence>
<accession>X1VBE3</accession>
<name>X1VBE3_9ZZZZ</name>
<reference evidence="1" key="1">
    <citation type="journal article" date="2014" name="Front. Microbiol.">
        <title>High frequency of phylogenetically diverse reductive dehalogenase-homologous genes in deep subseafloor sedimentary metagenomes.</title>
        <authorList>
            <person name="Kawai M."/>
            <person name="Futagami T."/>
            <person name="Toyoda A."/>
            <person name="Takaki Y."/>
            <person name="Nishi S."/>
            <person name="Hori S."/>
            <person name="Arai W."/>
            <person name="Tsubouchi T."/>
            <person name="Morono Y."/>
            <person name="Uchiyama I."/>
            <person name="Ito T."/>
            <person name="Fujiyama A."/>
            <person name="Inagaki F."/>
            <person name="Takami H."/>
        </authorList>
    </citation>
    <scope>NUCLEOTIDE SEQUENCE</scope>
    <source>
        <strain evidence="1">Expedition CK06-06</strain>
    </source>
</reference>